<feature type="compositionally biased region" description="Acidic residues" evidence="1">
    <location>
        <begin position="217"/>
        <end position="247"/>
    </location>
</feature>
<keyword evidence="2" id="KW-0732">Signal</keyword>
<organism evidence="3 4">
    <name type="scientific">Allacma fusca</name>
    <dbReference type="NCBI Taxonomy" id="39272"/>
    <lineage>
        <taxon>Eukaryota</taxon>
        <taxon>Metazoa</taxon>
        <taxon>Ecdysozoa</taxon>
        <taxon>Arthropoda</taxon>
        <taxon>Hexapoda</taxon>
        <taxon>Collembola</taxon>
        <taxon>Symphypleona</taxon>
        <taxon>Sminthuridae</taxon>
        <taxon>Allacma</taxon>
    </lineage>
</organism>
<evidence type="ECO:0000313" key="4">
    <source>
        <dbReference type="Proteomes" id="UP000708208"/>
    </source>
</evidence>
<feature type="region of interest" description="Disordered" evidence="1">
    <location>
        <begin position="217"/>
        <end position="281"/>
    </location>
</feature>
<feature type="region of interest" description="Disordered" evidence="1">
    <location>
        <begin position="172"/>
        <end position="191"/>
    </location>
</feature>
<dbReference type="Proteomes" id="UP000708208">
    <property type="component" value="Unassembled WGS sequence"/>
</dbReference>
<gene>
    <name evidence="3" type="ORF">AFUS01_LOCUS8920</name>
</gene>
<accession>A0A8J2K543</accession>
<dbReference type="AlphaFoldDB" id="A0A8J2K543"/>
<evidence type="ECO:0000256" key="2">
    <source>
        <dbReference type="SAM" id="SignalP"/>
    </source>
</evidence>
<protein>
    <submittedName>
        <fullName evidence="3">Uncharacterized protein</fullName>
    </submittedName>
</protein>
<feature type="compositionally biased region" description="Acidic residues" evidence="1">
    <location>
        <begin position="257"/>
        <end position="269"/>
    </location>
</feature>
<feature type="compositionally biased region" description="Acidic residues" evidence="1">
    <location>
        <begin position="403"/>
        <end position="414"/>
    </location>
</feature>
<evidence type="ECO:0000256" key="1">
    <source>
        <dbReference type="SAM" id="MobiDB-lite"/>
    </source>
</evidence>
<sequence>MALLIKFFTVAVLCYTVALCRAETNDGPEQSTWKIFFLSHTVDPDVHSNYRSWSTQTWLALLKQRDDFIRDDCPKCDSLFKDDFNTMFIATKKEIFEAFSRNNDSSKQSEAAWSNKAFQTYVLLNGSVFDCGLEYCYAQVDEEGLPTDLLGMSDNGNRLNPGNSNVQISCQNIDSKSGSTGESDALDGEESDILEDVPEYDSEGEIDEQDLNEDISEYDFDEVPEDDFIEENSDRDVEEETDADFPEDYQVIYENNVAEDIEDIDDADVDTNRPKRQLQLPETRQKIYKRLDTRILPKEFIRPLNGLHSIRSAKISENDLADDNEDDPAHETENDLADEGEDYVDDEPEDYEADEPEGYLADETEYNLVDEPEDDLADETVDDDLVDETEENNSDVTYQDLTQDSETEGDDSDDVATRTKRQLKIPRPTPTFPNPKYIKTVYYPKPNWYPKPLIRKIRSAVIVRPRRRRCPPGYVRCNPLNRNCNRLRPCRRTRYFINSPLNKV</sequence>
<feature type="signal peptide" evidence="2">
    <location>
        <begin position="1"/>
        <end position="22"/>
    </location>
</feature>
<comment type="caution">
    <text evidence="3">The sequence shown here is derived from an EMBL/GenBank/DDBJ whole genome shotgun (WGS) entry which is preliminary data.</text>
</comment>
<feature type="chain" id="PRO_5035307024" evidence="2">
    <location>
        <begin position="23"/>
        <end position="504"/>
    </location>
</feature>
<name>A0A8J2K543_9HEXA</name>
<keyword evidence="4" id="KW-1185">Reference proteome</keyword>
<feature type="compositionally biased region" description="Polar residues" evidence="1">
    <location>
        <begin position="172"/>
        <end position="182"/>
    </location>
</feature>
<proteinExistence type="predicted"/>
<dbReference type="EMBL" id="CAJVCH010062816">
    <property type="protein sequence ID" value="CAG7719603.1"/>
    <property type="molecule type" value="Genomic_DNA"/>
</dbReference>
<evidence type="ECO:0000313" key="3">
    <source>
        <dbReference type="EMBL" id="CAG7719603.1"/>
    </source>
</evidence>
<feature type="compositionally biased region" description="Acidic residues" evidence="1">
    <location>
        <begin position="334"/>
        <end position="393"/>
    </location>
</feature>
<reference evidence="3" key="1">
    <citation type="submission" date="2021-06" db="EMBL/GenBank/DDBJ databases">
        <authorList>
            <person name="Hodson N. C."/>
            <person name="Mongue J. A."/>
            <person name="Jaron S. K."/>
        </authorList>
    </citation>
    <scope>NUCLEOTIDE SEQUENCE</scope>
</reference>
<feature type="region of interest" description="Disordered" evidence="1">
    <location>
        <begin position="316"/>
        <end position="431"/>
    </location>
</feature>